<dbReference type="PANTHER" id="PTHR12338">
    <property type="entry name" value="AUTOTRANSPORTER"/>
    <property type="match status" value="1"/>
</dbReference>
<dbReference type="InterPro" id="IPR008638">
    <property type="entry name" value="FhaB/CdiA-like_TPS"/>
</dbReference>
<dbReference type="InterPro" id="IPR010069">
    <property type="entry name" value="CdiA_FHA1_rpt"/>
</dbReference>
<organism evidence="3 4">
    <name type="scientific">Neoroseomonas eburnea</name>
    <dbReference type="NCBI Taxonomy" id="1346889"/>
    <lineage>
        <taxon>Bacteria</taxon>
        <taxon>Pseudomonadati</taxon>
        <taxon>Pseudomonadota</taxon>
        <taxon>Alphaproteobacteria</taxon>
        <taxon>Acetobacterales</taxon>
        <taxon>Acetobacteraceae</taxon>
        <taxon>Neoroseomonas</taxon>
    </lineage>
</organism>
<feature type="region of interest" description="Disordered" evidence="1">
    <location>
        <begin position="1"/>
        <end position="28"/>
    </location>
</feature>
<evidence type="ECO:0000256" key="1">
    <source>
        <dbReference type="SAM" id="MobiDB-lite"/>
    </source>
</evidence>
<sequence>MTGVATRGRARPAQRPLPAPARTPARRAPQRAWLLATTALLPIAAGPALAQTMPAATTGPTGGQVVAGQAAITQTTSQTTITQGTNRAAIDWQQFNVGSQHTVQFVQPNQGSWTLNRVTGPDPSVIAGRVQANGGVAIVNQSGMVFAGGAQVDVGSLIASAANITNENFMAGRMVFDGAPRPGARVENRGSITVADRGLAALVAPGVANSGVIRARLGRVALGAAETFVLDLAGDGLIGIDVTQAVRTAPEGGTALVTNSGVIEAPGGSVLLSAHAASGLVEDLVRQTGRIEAPSLGERTGEVAIRADGGGVRVEGRVAATGGAGERGGRVSLQATGTVTVAGTARVDASGGAGGGQVLVGTTGRGRNQTMAARTIVESGAEIRADATGTGDGGMLVLNSLERTEMRGALSARGGPDGGNGGFVELSGQGVLEVQGTVDLRAPAGANGELLIDPDNIIVSDTALPATPGGLPAGESITVEITTATGSVTADGGEATEWTRISTAAIEGFAGTVTLDAARDIIVDDAIDKTNGGLTLNAGRNVTIGAAVDVDGALTIAAATGAIAINADAFATSMSLTAATGIAQAGGTVIRHHDGAGTSMNLAATVTGTGNVSLIGDNGRITLRTGGTADGDFTARSTNRVTLGAGQTLSVHGAATLTADVAGNPAQNNPGISLQGTLLADSVSLSANRDITQGTSGVVARIAAGGGADLTTELPLTVAVTGTNRGVSLTGDNGALRLDAGSTQDGDFALRGRSLTISGALTAGEGGARNDAILTTYDADGALGIQGTITARNLSLFAGGAVTQTAAVALGGTGGTGANGLLTIRGSTDAADSSAGSVALTAANQIALIDGRASGAFAFTAASAFGVALAEGSTTTLTGPSITTLSTFPGIVATQGDLRVIADSLTVAGGITAAAGQTVSLRVNALDVTDGSISAGATGTVEIGPRDAAFAVQIGTAGSPANTLELAAADLEGITAGTLRIGRTTMAGEPLATIEAQGLTVAEALAPTAALTLISAAGITLQADVTAPSVRMETTGGAIALGNASVTANGDESRTIELRSAGAITQGADGRLVASGGIADLVAHAQAGSIDLAGTGAFRLADGGTPAGAAGARSLYAAAGDVSFTTTTGLIVATTAEAAGAAANLTLEARGLLLLAPLVTPTAGGVVELRAAGGGSASTITQNAAGIITASLLNLDAEGAIALGAAPNQVGALGSLAFTESFAFRSAGAFTLAAPVAATGGADADISLTVDAGTLELDASINAGAGTVRLEATAGDIFQAAAGAAMTAGRLEVTTSGNALLAPGTDRNQVAVLGTSTVGGTLTFAAAGDLALDGALARSGASGSLAVESGGTLRVNAGASLAFDDIRLVAPGAMTIAGTIGIEQALPVSEVRLGAGAGITQEATGRIVAELLAVRAAGDVDLTAGDNAVRRVAAMATGLFALDTAGTLTTAAAAAVPLPGDLDADIAGVQGSSVTLSAEDLTIQAGTLNGIFGAWASAADGVLTLRADRLTLGGWVGAGDPLGTPTYNGTITVAPRSLARDVSIGLDDPGALFLSQATLNGLVARNLVIGRAEAGAGTVTVAGAANPIDGVNTVRLQGGAIAIDGIFTLTTLDGLVTLHAADGDIVQSAAGAVRADQLALIADAGSVLLGSPGALNATARLSGAVADGERFVFRADGTYTVAAPGIAATGAEVDLSSATGSILQALGAPILADRLVVAAAGSALLDGGGSAAGTADLNRVGTLYAPSGGTTLLLRNADPLTVEAAGSTALFNGGVVLEAPTIHLTGDVTASTAGGHVVLRTGADFDAPASGDITQSGGIIRTQDLSVSAGGDITLSRANEVIRLAAGFGVSAASANSVVATGGGAFLISNSLADLQVAAPVSAAGGGGIAIFSNGISVAPALLGTVFLAPGGVVQFAPFTAGGSIGLGGTGGLDTTTITAEAIERVSADRLIIGGLAPFDGTSSGTITLRGNLDLTGPGAPTALELRSGGDIVADGFALSVAQLSAHASGNIAIGTAASRIGSIVQGLGDATAGIRAGGTLVRLTSAGVDAGSGLFTIAAPIVTGAGGTIALQAPDFALGAALDTGAGAAGRIELRSTRGVSLGGALAEAGTARLTEAELALLDAHGGTLLVAGPAINLSGDWTLDPADAARLELLLTAGGTGTITQTAGSLSAAALAVTALQGAGTVQIDLAGNSLPVVEAAALGGISVATGGALEVRRTTSAAGGVTYRATDITLSTAGLTPGQFTIDAPSGAVTLTASAGDVRGTSAQAAVRGTTLTATANEGEIRLSGDNAVGTLSARARDGVVFRNTGALTARAVGAGGTGTAVDGDVDIAATALTLNDILATGTVTLQATTGDLLQAGGAGISAAALAATAAGSLRLAGANGDGTARNMIEDVTALSAGGDITLRNALALTIDLPLSVGTDRVLTLEAPTLTLTRDLSAAGANGQIILRTGGFAGGVASGGDIQQTGGTISAARLAALAGGTVSLDQAGNAIGALGGGLDAAGTALGLGLSAGGSATVRSLGFGGSATLGVTGALQVANGGTLTLRADDLAIGAELRAPGGIITLLPVSTGAGIGYVLGGAAGSATAGRITLDEAELAFLPSGTPAAELRLGAVGTTGSIDITGTVDLVDGANGPRVGRLTLAGDGALTQAAGSRLDVAALSAQFPNGAVRLDPGVAGNRIAAIEGVTAGGEVLLRGGAGLMEVRGAVSAAAGTRVVLRADDLDIQAPVRAPAGTIAILPETPGRTVTLGGAGAGTLALDSTEIARLGGAGAALDAPGALRLVIGSDGSTRSAGDILVTGDVPLRDGASVRVGTLELVAGAPGIAGGSVRQTAGSVDVAAVTGTAQGDFQLGLAGNAYDTATGITAGTLPATGATGAVALGTAGALAASGITAPVSVRLTAGAGLTAGGVTAPAILLQGAAVTLTGLIQGADSVAIESAGAVTQQAGALIITDLFTLNGGQVSLPEDNQILELGDLVASGPVLALNTVLPLLVSGAVSANGSLSFSTDQGLTVASGGSVTVTGGPGTATLTAGGNLTYLGLLTTSGTATLAANGTLSFTGTGSIGGAAQFSSGAAMTLGGTIGSAGAFEAHAGGALGTTAQITAGDDAMLSAGGVLTAGNRITSSGGDLVLTGGNGLTASGDFLAGGVATLRAANGALSLSGTLTAGGTIDVSAGGALGTTAQVTAGGTARFTAGGILTAGNRIESTGGDLVLSGAGGLDASGTLAAAQAARLLAGGSASLAGRLSAGTTAEVTAGGTLRSSGEVRSGAAMTLASGATMTLGGTHVAGGNLSATAGGDLVANGTVQAAGAVTLAANGGSLLHGGVVSAATALLSAGGGISQTGTVAAGGDLRLTAGGGLVNTGTLSAGGALALAAGGAFSHTGVAVAGAQAAFAAGGPVTISGQTTAGTAFDLTTPAAATLTGGKITAGTAVRLAAGQGITMQGFQIDPTSILLQTGGAIVLTDNTLVSSDSITLTGGAISIRGGSMTTGTLGVDSSGTLNLDGGRYVIGRAVAFSAPGGIVATNRVTVVPRDGVLPAVVFDTRASGGYADPLTQVQPDIPGLQPRQQATQVRIPGSEAPGSFGPASGGPAGLMVLDIDAGRSAVFLLLDGGTATGTIHAAGRLGIHGTGGSAELLGSIADSSGNLVSGAAAARFADSTRPAASGALTRYRINGCVVSSINCIVPSQVITIPQAPPQRVDIRLGGGRITDPDVQIPNVAEEDY</sequence>
<dbReference type="RefSeq" id="WP_211848029.1">
    <property type="nucleotide sequence ID" value="NZ_JAAEDL010000019.1"/>
</dbReference>
<keyword evidence="4" id="KW-1185">Reference proteome</keyword>
<reference evidence="3" key="2">
    <citation type="journal article" date="2021" name="Syst. Appl. Microbiol.">
        <title>Roseomonas hellenica sp. nov., isolated from roots of wild-growing Alkanna tinctoria.</title>
        <authorList>
            <person name="Rat A."/>
            <person name="Naranjo H.D."/>
            <person name="Lebbe L."/>
            <person name="Cnockaert M."/>
            <person name="Krigas N."/>
            <person name="Grigoriadou K."/>
            <person name="Maloupa E."/>
            <person name="Willems A."/>
        </authorList>
    </citation>
    <scope>NUCLEOTIDE SEQUENCE</scope>
    <source>
        <strain evidence="3">LMG 31228</strain>
    </source>
</reference>
<dbReference type="PANTHER" id="PTHR12338:SF5">
    <property type="entry name" value="ANTIGEN 43-RELATED"/>
    <property type="match status" value="1"/>
</dbReference>
<dbReference type="SUPFAM" id="SSF51126">
    <property type="entry name" value="Pectin lyase-like"/>
    <property type="match status" value="1"/>
</dbReference>
<dbReference type="Proteomes" id="UP001138709">
    <property type="component" value="Unassembled WGS sequence"/>
</dbReference>
<dbReference type="Gene3D" id="2.160.20.10">
    <property type="entry name" value="Single-stranded right-handed beta-helix, Pectin lyase-like"/>
    <property type="match status" value="1"/>
</dbReference>
<dbReference type="NCBIfam" id="TIGR01901">
    <property type="entry name" value="adhes_NPXG"/>
    <property type="match status" value="1"/>
</dbReference>
<dbReference type="Pfam" id="PF05860">
    <property type="entry name" value="TPS"/>
    <property type="match status" value="1"/>
</dbReference>
<protein>
    <submittedName>
        <fullName evidence="3">Filamentous hemagglutinin N-terminal domain-containing protein</fullName>
    </submittedName>
</protein>
<dbReference type="InterPro" id="IPR011050">
    <property type="entry name" value="Pectin_lyase_fold/virulence"/>
</dbReference>
<gene>
    <name evidence="3" type="ORF">GXW74_18555</name>
</gene>
<reference evidence="3" key="1">
    <citation type="submission" date="2020-01" db="EMBL/GenBank/DDBJ databases">
        <authorList>
            <person name="Rat A."/>
        </authorList>
    </citation>
    <scope>NUCLEOTIDE SEQUENCE</scope>
    <source>
        <strain evidence="3">LMG 31228</strain>
    </source>
</reference>
<dbReference type="InterPro" id="IPR012334">
    <property type="entry name" value="Pectin_lyas_fold"/>
</dbReference>
<evidence type="ECO:0000313" key="3">
    <source>
        <dbReference type="EMBL" id="MBR0682499.1"/>
    </source>
</evidence>
<dbReference type="SMART" id="SM00912">
    <property type="entry name" value="Haemagg_act"/>
    <property type="match status" value="1"/>
</dbReference>
<comment type="caution">
    <text evidence="3">The sequence shown here is derived from an EMBL/GenBank/DDBJ whole genome shotgun (WGS) entry which is preliminary data.</text>
</comment>
<proteinExistence type="predicted"/>
<evidence type="ECO:0000313" key="4">
    <source>
        <dbReference type="Proteomes" id="UP001138709"/>
    </source>
</evidence>
<evidence type="ECO:0000259" key="2">
    <source>
        <dbReference type="SMART" id="SM00912"/>
    </source>
</evidence>
<dbReference type="InterPro" id="IPR050909">
    <property type="entry name" value="Bact_Autotransporter_VF"/>
</dbReference>
<dbReference type="EMBL" id="JAAEDL010000019">
    <property type="protein sequence ID" value="MBR0682499.1"/>
    <property type="molecule type" value="Genomic_DNA"/>
</dbReference>
<name>A0A9X9XFL3_9PROT</name>
<accession>A0A9X9XFL3</accession>
<feature type="domain" description="Filamentous haemagglutinin FhaB/tRNA nuclease CdiA-like TPS" evidence="2">
    <location>
        <begin position="56"/>
        <end position="168"/>
    </location>
</feature>
<dbReference type="NCBIfam" id="TIGR01731">
    <property type="entry name" value="fil_hemag_20aa"/>
    <property type="match status" value="2"/>
</dbReference>